<organism evidence="1 2">
    <name type="scientific">Populus trichocarpa</name>
    <name type="common">Western balsam poplar</name>
    <name type="synonym">Populus balsamifera subsp. trichocarpa</name>
    <dbReference type="NCBI Taxonomy" id="3694"/>
    <lineage>
        <taxon>Eukaryota</taxon>
        <taxon>Viridiplantae</taxon>
        <taxon>Streptophyta</taxon>
        <taxon>Embryophyta</taxon>
        <taxon>Tracheophyta</taxon>
        <taxon>Spermatophyta</taxon>
        <taxon>Magnoliopsida</taxon>
        <taxon>eudicotyledons</taxon>
        <taxon>Gunneridae</taxon>
        <taxon>Pentapetalae</taxon>
        <taxon>rosids</taxon>
        <taxon>fabids</taxon>
        <taxon>Malpighiales</taxon>
        <taxon>Salicaceae</taxon>
        <taxon>Saliceae</taxon>
        <taxon>Populus</taxon>
    </lineage>
</organism>
<proteinExistence type="predicted"/>
<evidence type="ECO:0000313" key="2">
    <source>
        <dbReference type="Proteomes" id="UP000006729"/>
    </source>
</evidence>
<accession>A0ACC0T8L6</accession>
<sequence>MVIKLSGLPYISALIFYNSCRGPTGLDGCLGFLDLFHQFPSHIHTFKALDSHGYPRCKEQLDLFLWSRYLHFAFGWDGAMMSLKQE</sequence>
<reference evidence="1 2" key="1">
    <citation type="journal article" date="2006" name="Science">
        <title>The genome of black cottonwood, Populus trichocarpa (Torr. &amp; Gray).</title>
        <authorList>
            <person name="Tuskan G.A."/>
            <person name="Difazio S."/>
            <person name="Jansson S."/>
            <person name="Bohlmann J."/>
            <person name="Grigoriev I."/>
            <person name="Hellsten U."/>
            <person name="Putnam N."/>
            <person name="Ralph S."/>
            <person name="Rombauts S."/>
            <person name="Salamov A."/>
            <person name="Schein J."/>
            <person name="Sterck L."/>
            <person name="Aerts A."/>
            <person name="Bhalerao R.R."/>
            <person name="Bhalerao R.P."/>
            <person name="Blaudez D."/>
            <person name="Boerjan W."/>
            <person name="Brun A."/>
            <person name="Brunner A."/>
            <person name="Busov V."/>
            <person name="Campbell M."/>
            <person name="Carlson J."/>
            <person name="Chalot M."/>
            <person name="Chapman J."/>
            <person name="Chen G.L."/>
            <person name="Cooper D."/>
            <person name="Coutinho P.M."/>
            <person name="Couturier J."/>
            <person name="Covert S."/>
            <person name="Cronk Q."/>
            <person name="Cunningham R."/>
            <person name="Davis J."/>
            <person name="Degroeve S."/>
            <person name="Dejardin A."/>
            <person name="Depamphilis C."/>
            <person name="Detter J."/>
            <person name="Dirks B."/>
            <person name="Dubchak I."/>
            <person name="Duplessis S."/>
            <person name="Ehlting J."/>
            <person name="Ellis B."/>
            <person name="Gendler K."/>
            <person name="Goodstein D."/>
            <person name="Gribskov M."/>
            <person name="Grimwood J."/>
            <person name="Groover A."/>
            <person name="Gunter L."/>
            <person name="Hamberger B."/>
            <person name="Heinze B."/>
            <person name="Helariutta Y."/>
            <person name="Henrissat B."/>
            <person name="Holligan D."/>
            <person name="Holt R."/>
            <person name="Huang W."/>
            <person name="Islam-Faridi N."/>
            <person name="Jones S."/>
            <person name="Jones-Rhoades M."/>
            <person name="Jorgensen R."/>
            <person name="Joshi C."/>
            <person name="Kangasjarvi J."/>
            <person name="Karlsson J."/>
            <person name="Kelleher C."/>
            <person name="Kirkpatrick R."/>
            <person name="Kirst M."/>
            <person name="Kohler A."/>
            <person name="Kalluri U."/>
            <person name="Larimer F."/>
            <person name="Leebens-Mack J."/>
            <person name="Leple J.C."/>
            <person name="Locascio P."/>
            <person name="Lou Y."/>
            <person name="Lucas S."/>
            <person name="Martin F."/>
            <person name="Montanini B."/>
            <person name="Napoli C."/>
            <person name="Nelson D.R."/>
            <person name="Nelson C."/>
            <person name="Nieminen K."/>
            <person name="Nilsson O."/>
            <person name="Pereda V."/>
            <person name="Peter G."/>
            <person name="Philippe R."/>
            <person name="Pilate G."/>
            <person name="Poliakov A."/>
            <person name="Razumovskaya J."/>
            <person name="Richardson P."/>
            <person name="Rinaldi C."/>
            <person name="Ritland K."/>
            <person name="Rouze P."/>
            <person name="Ryaboy D."/>
            <person name="Schmutz J."/>
            <person name="Schrader J."/>
            <person name="Segerman B."/>
            <person name="Shin H."/>
            <person name="Siddiqui A."/>
            <person name="Sterky F."/>
            <person name="Terry A."/>
            <person name="Tsai C.J."/>
            <person name="Uberbacher E."/>
            <person name="Unneberg P."/>
            <person name="Vahala J."/>
            <person name="Wall K."/>
            <person name="Wessler S."/>
            <person name="Yang G."/>
            <person name="Yin T."/>
            <person name="Douglas C."/>
            <person name="Marra M."/>
            <person name="Sandberg G."/>
            <person name="Van de Peer Y."/>
            <person name="Rokhsar D."/>
        </authorList>
    </citation>
    <scope>NUCLEOTIDE SEQUENCE [LARGE SCALE GENOMIC DNA]</scope>
    <source>
        <strain evidence="2">cv. Nisqually</strain>
    </source>
</reference>
<comment type="caution">
    <text evidence="1">The sequence shown here is derived from an EMBL/GenBank/DDBJ whole genome shotgun (WGS) entry which is preliminary data.</text>
</comment>
<dbReference type="EMBL" id="CM009292">
    <property type="protein sequence ID" value="KAI9397835.1"/>
    <property type="molecule type" value="Genomic_DNA"/>
</dbReference>
<gene>
    <name evidence="1" type="ORF">POPTR_003G087550v4</name>
</gene>
<keyword evidence="2" id="KW-1185">Reference proteome</keyword>
<dbReference type="Proteomes" id="UP000006729">
    <property type="component" value="Chromosome 3"/>
</dbReference>
<name>A0ACC0T8L6_POPTR</name>
<evidence type="ECO:0000313" key="1">
    <source>
        <dbReference type="EMBL" id="KAI9397835.1"/>
    </source>
</evidence>
<protein>
    <submittedName>
        <fullName evidence="1">Uncharacterized protein</fullName>
    </submittedName>
</protein>